<feature type="compositionally biased region" description="Polar residues" evidence="1">
    <location>
        <begin position="283"/>
        <end position="296"/>
    </location>
</feature>
<evidence type="ECO:0000313" key="3">
    <source>
        <dbReference type="Proteomes" id="UP000016923"/>
    </source>
</evidence>
<dbReference type="PANTHER" id="PTHR22794">
    <property type="entry name" value="THAP DOMAIN PROTEIN 11"/>
    <property type="match status" value="1"/>
</dbReference>
<feature type="compositionally biased region" description="Low complexity" evidence="1">
    <location>
        <begin position="254"/>
        <end position="274"/>
    </location>
</feature>
<dbReference type="HOGENOM" id="CLU_488419_0_0_1"/>
<dbReference type="GO" id="GO:0031931">
    <property type="term" value="C:TORC1 complex"/>
    <property type="evidence" value="ECO:0007669"/>
    <property type="project" value="InterPro"/>
</dbReference>
<organism evidence="2 3">
    <name type="scientific">Ophiostoma piceae (strain UAMH 11346)</name>
    <name type="common">Sap stain fungus</name>
    <dbReference type="NCBI Taxonomy" id="1262450"/>
    <lineage>
        <taxon>Eukaryota</taxon>
        <taxon>Fungi</taxon>
        <taxon>Dikarya</taxon>
        <taxon>Ascomycota</taxon>
        <taxon>Pezizomycotina</taxon>
        <taxon>Sordariomycetes</taxon>
        <taxon>Sordariomycetidae</taxon>
        <taxon>Ophiostomatales</taxon>
        <taxon>Ophiostomataceae</taxon>
        <taxon>Ophiostoma</taxon>
    </lineage>
</organism>
<dbReference type="OrthoDB" id="5430106at2759"/>
<feature type="region of interest" description="Disordered" evidence="1">
    <location>
        <begin position="1"/>
        <end position="392"/>
    </location>
</feature>
<feature type="compositionally biased region" description="Low complexity" evidence="1">
    <location>
        <begin position="320"/>
        <end position="331"/>
    </location>
</feature>
<feature type="region of interest" description="Disordered" evidence="1">
    <location>
        <begin position="483"/>
        <end position="532"/>
    </location>
</feature>
<feature type="compositionally biased region" description="Polar residues" evidence="1">
    <location>
        <begin position="210"/>
        <end position="227"/>
    </location>
</feature>
<dbReference type="InterPro" id="IPR018857">
    <property type="entry name" value="TORC1_cplx_su_TCO89"/>
</dbReference>
<feature type="compositionally biased region" description="Polar residues" evidence="1">
    <location>
        <begin position="1"/>
        <end position="22"/>
    </location>
</feature>
<protein>
    <submittedName>
        <fullName evidence="2">Uncharacterized protein</fullName>
    </submittedName>
</protein>
<sequence length="558" mass="58941">MRGGNSSSATSLVRRNVSATSLKRNKSHADVSKRAGNARPTGHLKRTATSDRHKGLPSPNKKQPGVHFEIGSPDAQEDEWVDAGSSNVSGSRKNSLQYKGDSHRDDVVAQPKDETEDDDDDDDADADEEEQIVLQLPPKPKEHKLPIRSATGGSSQPPALRPTEQKQEAEAPRPSSSASNSAGLLRNSSTSRLLLPRTPPGAAPPMMSAETVSATHNMQSSPDSSPTRAGLLPSSSGDREVMTSRFITTGSHESTSNATGGGSYYTTSSSRPGTARNDRDTPKSTNGSSVPSNTATPLRARRNRSIGGDTAHLTDDDDSGIAASADGRSSATAGGSHPRRTRPAHAPPAEFSRTQQKLNLERASSSIDRSSRQHQGPAAGPLLGAGESGMHDPRISKLMERTGMEYYVVRRYQNPVTRSLARLSTRIEADRNVRIPAIGSTRSSPSMAVNANGQASGRSSGGGAGLSQSFRERDMRRDALQSATAAAGNGTMPPLTRSRTFTANGSSGNGAGGPGSTFQPQQQRLSGSSLVDGYDEDSTAALLRNLWDKNLYLGTSQD</sequence>
<feature type="compositionally biased region" description="Polar residues" evidence="1">
    <location>
        <begin position="352"/>
        <end position="368"/>
    </location>
</feature>
<dbReference type="STRING" id="1262450.S3BUJ7"/>
<feature type="compositionally biased region" description="Polar residues" evidence="1">
    <location>
        <begin position="84"/>
        <end position="97"/>
    </location>
</feature>
<dbReference type="VEuPathDB" id="FungiDB:F503_00083"/>
<dbReference type="GO" id="GO:0000329">
    <property type="term" value="C:fungal-type vacuole membrane"/>
    <property type="evidence" value="ECO:0007669"/>
    <property type="project" value="TreeGrafter"/>
</dbReference>
<proteinExistence type="predicted"/>
<dbReference type="Pfam" id="PF10452">
    <property type="entry name" value="TCO89"/>
    <property type="match status" value="1"/>
</dbReference>
<feature type="region of interest" description="Disordered" evidence="1">
    <location>
        <begin position="436"/>
        <end position="469"/>
    </location>
</feature>
<dbReference type="OMA" id="AEWEDTT"/>
<feature type="compositionally biased region" description="Low complexity" evidence="1">
    <location>
        <begin position="172"/>
        <end position="196"/>
    </location>
</feature>
<feature type="compositionally biased region" description="Acidic residues" evidence="1">
    <location>
        <begin position="114"/>
        <end position="131"/>
    </location>
</feature>
<reference evidence="2 3" key="1">
    <citation type="journal article" date="2013" name="BMC Genomics">
        <title>The genome and transcriptome of the pine saprophyte Ophiostoma piceae, and a comparison with the bark beetle-associated pine pathogen Grosmannia clavigera.</title>
        <authorList>
            <person name="Haridas S."/>
            <person name="Wang Y."/>
            <person name="Lim L."/>
            <person name="Massoumi Alamouti S."/>
            <person name="Jackman S."/>
            <person name="Docking R."/>
            <person name="Robertson G."/>
            <person name="Birol I."/>
            <person name="Bohlmann J."/>
            <person name="Breuil C."/>
        </authorList>
    </citation>
    <scope>NUCLEOTIDE SEQUENCE [LARGE SCALE GENOMIC DNA]</scope>
    <source>
        <strain evidence="2 3">UAMH 11346</strain>
    </source>
</reference>
<feature type="compositionally biased region" description="Low complexity" evidence="1">
    <location>
        <begin position="376"/>
        <end position="385"/>
    </location>
</feature>
<dbReference type="Proteomes" id="UP000016923">
    <property type="component" value="Unassembled WGS sequence"/>
</dbReference>
<dbReference type="eggNOG" id="ENOG502QSCZ">
    <property type="taxonomic scope" value="Eukaryota"/>
</dbReference>
<dbReference type="GO" id="GO:0031929">
    <property type="term" value="P:TOR signaling"/>
    <property type="evidence" value="ECO:0007669"/>
    <property type="project" value="InterPro"/>
</dbReference>
<dbReference type="EMBL" id="KE148158">
    <property type="protein sequence ID" value="EPE04929.1"/>
    <property type="molecule type" value="Genomic_DNA"/>
</dbReference>
<accession>S3BUJ7</accession>
<evidence type="ECO:0000256" key="1">
    <source>
        <dbReference type="SAM" id="MobiDB-lite"/>
    </source>
</evidence>
<name>S3BUJ7_OPHP1</name>
<dbReference type="AlphaFoldDB" id="S3BUJ7"/>
<feature type="compositionally biased region" description="Basic and acidic residues" evidence="1">
    <location>
        <begin position="100"/>
        <end position="113"/>
    </location>
</feature>
<dbReference type="PANTHER" id="PTHR22794:SF2">
    <property type="entry name" value="THAP DOMAIN-CONTAINING PROTEIN 11"/>
    <property type="match status" value="1"/>
</dbReference>
<gene>
    <name evidence="2" type="ORF">F503_00083</name>
</gene>
<feature type="compositionally biased region" description="Polar residues" evidence="1">
    <location>
        <begin position="517"/>
        <end position="529"/>
    </location>
</feature>
<feature type="compositionally biased region" description="Polar residues" evidence="1">
    <location>
        <begin position="440"/>
        <end position="452"/>
    </location>
</feature>
<evidence type="ECO:0000313" key="2">
    <source>
        <dbReference type="EMBL" id="EPE04929.1"/>
    </source>
</evidence>
<keyword evidence="3" id="KW-1185">Reference proteome</keyword>